<comment type="similarity">
    <text evidence="2">Belongs to the G-protein coupled receptor 1 family.</text>
</comment>
<evidence type="ECO:0000259" key="11">
    <source>
        <dbReference type="PROSITE" id="PS50262"/>
    </source>
</evidence>
<feature type="transmembrane region" description="Helical" evidence="10">
    <location>
        <begin position="105"/>
        <end position="126"/>
    </location>
</feature>
<name>A0A336LBN9_CULSO</name>
<sequence length="128" mass="14533">MNKNNNNHHFFCDCSDLDDGISFVLPIWRQILWSILFTGMVVVATVGNLVVVWIVLAHKRMRTVTNYFIVNLSIADAMVSSLNVTFNYVYMLNSDWPFGTLYCKISQFVAILSIAASVFTLMAISIDR</sequence>
<dbReference type="PRINTS" id="PR01012">
    <property type="entry name" value="NRPEPTIDEYR"/>
</dbReference>
<accession>A0A336LBN9</accession>
<evidence type="ECO:0000256" key="6">
    <source>
        <dbReference type="ARBA" id="ARBA00023040"/>
    </source>
</evidence>
<dbReference type="EMBL" id="UFQS01002512">
    <property type="protein sequence ID" value="SSX14197.1"/>
    <property type="molecule type" value="Genomic_DNA"/>
</dbReference>
<dbReference type="GO" id="GO:0004995">
    <property type="term" value="F:tachykinin receptor activity"/>
    <property type="evidence" value="ECO:0007669"/>
    <property type="project" value="InterPro"/>
</dbReference>
<evidence type="ECO:0000313" key="12">
    <source>
        <dbReference type="EMBL" id="SSX14197.1"/>
    </source>
</evidence>
<evidence type="ECO:0000256" key="2">
    <source>
        <dbReference type="ARBA" id="ARBA00010663"/>
    </source>
</evidence>
<proteinExistence type="inferred from homology"/>
<feature type="transmembrane region" description="Helical" evidence="10">
    <location>
        <begin position="31"/>
        <end position="56"/>
    </location>
</feature>
<dbReference type="EMBL" id="UFQT01002512">
    <property type="protein sequence ID" value="SSX33613.1"/>
    <property type="molecule type" value="Genomic_DNA"/>
</dbReference>
<protein>
    <submittedName>
        <fullName evidence="12">CSON006687 protein</fullName>
    </submittedName>
</protein>
<dbReference type="PROSITE" id="PS50262">
    <property type="entry name" value="G_PROTEIN_RECEP_F1_2"/>
    <property type="match status" value="1"/>
</dbReference>
<evidence type="ECO:0000256" key="7">
    <source>
        <dbReference type="ARBA" id="ARBA00023136"/>
    </source>
</evidence>
<keyword evidence="6" id="KW-0297">G-protein coupled receptor</keyword>
<dbReference type="Pfam" id="PF00001">
    <property type="entry name" value="7tm_1"/>
    <property type="match status" value="1"/>
</dbReference>
<dbReference type="PANTHER" id="PTHR46925">
    <property type="entry name" value="G-PROTEIN COUPLED RECEPTOR TKR-1-RELATED"/>
    <property type="match status" value="1"/>
</dbReference>
<dbReference type="GO" id="GO:0005886">
    <property type="term" value="C:plasma membrane"/>
    <property type="evidence" value="ECO:0007669"/>
    <property type="project" value="UniProtKB-SubCell"/>
</dbReference>
<dbReference type="GO" id="GO:0004983">
    <property type="term" value="F:neuropeptide Y receptor activity"/>
    <property type="evidence" value="ECO:0007669"/>
    <property type="project" value="InterPro"/>
</dbReference>
<evidence type="ECO:0000256" key="9">
    <source>
        <dbReference type="ARBA" id="ARBA00023224"/>
    </source>
</evidence>
<dbReference type="InterPro" id="IPR000611">
    <property type="entry name" value="NPY_rcpt"/>
</dbReference>
<evidence type="ECO:0000256" key="5">
    <source>
        <dbReference type="ARBA" id="ARBA00022989"/>
    </source>
</evidence>
<dbReference type="OMA" id="TWIMAND"/>
<feature type="domain" description="G-protein coupled receptors family 1 profile" evidence="11">
    <location>
        <begin position="47"/>
        <end position="128"/>
    </location>
</feature>
<dbReference type="PRINTS" id="PR00237">
    <property type="entry name" value="GPCRRHODOPSN"/>
</dbReference>
<keyword evidence="3" id="KW-1003">Cell membrane</keyword>
<dbReference type="Gene3D" id="1.20.1070.10">
    <property type="entry name" value="Rhodopsin 7-helix transmembrane proteins"/>
    <property type="match status" value="1"/>
</dbReference>
<organism evidence="12">
    <name type="scientific">Culicoides sonorensis</name>
    <name type="common">Biting midge</name>
    <dbReference type="NCBI Taxonomy" id="179676"/>
    <lineage>
        <taxon>Eukaryota</taxon>
        <taxon>Metazoa</taxon>
        <taxon>Ecdysozoa</taxon>
        <taxon>Arthropoda</taxon>
        <taxon>Hexapoda</taxon>
        <taxon>Insecta</taxon>
        <taxon>Pterygota</taxon>
        <taxon>Neoptera</taxon>
        <taxon>Endopterygota</taxon>
        <taxon>Diptera</taxon>
        <taxon>Nematocera</taxon>
        <taxon>Chironomoidea</taxon>
        <taxon>Ceratopogonidae</taxon>
        <taxon>Ceratopogoninae</taxon>
        <taxon>Culicoides</taxon>
        <taxon>Monoculicoides</taxon>
    </lineage>
</organism>
<keyword evidence="4 10" id="KW-0812">Transmembrane</keyword>
<keyword evidence="8" id="KW-0675">Receptor</keyword>
<dbReference type="InterPro" id="IPR017452">
    <property type="entry name" value="GPCR_Rhodpsn_7TM"/>
</dbReference>
<evidence type="ECO:0000313" key="13">
    <source>
        <dbReference type="EMBL" id="SSX33613.1"/>
    </source>
</evidence>
<keyword evidence="9" id="KW-0807">Transducer</keyword>
<evidence type="ECO:0000256" key="1">
    <source>
        <dbReference type="ARBA" id="ARBA00004651"/>
    </source>
</evidence>
<keyword evidence="7 10" id="KW-0472">Membrane</keyword>
<dbReference type="SUPFAM" id="SSF81321">
    <property type="entry name" value="Family A G protein-coupled receptor-like"/>
    <property type="match status" value="1"/>
</dbReference>
<evidence type="ECO:0000256" key="10">
    <source>
        <dbReference type="SAM" id="Phobius"/>
    </source>
</evidence>
<reference evidence="12" key="1">
    <citation type="submission" date="2018-04" db="EMBL/GenBank/DDBJ databases">
        <authorList>
            <person name="Go L.Y."/>
            <person name="Mitchell J.A."/>
        </authorList>
    </citation>
    <scope>NUCLEOTIDE SEQUENCE</scope>
    <source>
        <tissue evidence="12">Whole organism</tissue>
    </source>
</reference>
<gene>
    <name evidence="12" type="primary">CSON006687</name>
</gene>
<evidence type="ECO:0000256" key="4">
    <source>
        <dbReference type="ARBA" id="ARBA00022692"/>
    </source>
</evidence>
<feature type="transmembrane region" description="Helical" evidence="10">
    <location>
        <begin position="68"/>
        <end position="90"/>
    </location>
</feature>
<dbReference type="AlphaFoldDB" id="A0A336LBN9"/>
<dbReference type="InterPro" id="IPR000276">
    <property type="entry name" value="GPCR_Rhodpsn"/>
</dbReference>
<keyword evidence="5 10" id="KW-1133">Transmembrane helix</keyword>
<comment type="subcellular location">
    <subcellularLocation>
        <location evidence="1">Cell membrane</location>
        <topology evidence="1">Multi-pass membrane protein</topology>
    </subcellularLocation>
</comment>
<evidence type="ECO:0000256" key="8">
    <source>
        <dbReference type="ARBA" id="ARBA00023170"/>
    </source>
</evidence>
<evidence type="ECO:0000256" key="3">
    <source>
        <dbReference type="ARBA" id="ARBA00022475"/>
    </source>
</evidence>
<reference evidence="13" key="2">
    <citation type="submission" date="2018-07" db="EMBL/GenBank/DDBJ databases">
        <authorList>
            <person name="Quirk P.G."/>
            <person name="Krulwich T.A."/>
        </authorList>
    </citation>
    <scope>NUCLEOTIDE SEQUENCE</scope>
</reference>
<dbReference type="InterPro" id="IPR001681">
    <property type="entry name" value="Neurokn_rcpt"/>
</dbReference>
<dbReference type="VEuPathDB" id="VectorBase:CSON006687"/>
<dbReference type="PANTHER" id="PTHR46925:SF2">
    <property type="entry name" value="G-PROTEIN COUPLED RECEPTOR TKR-1-RELATED"/>
    <property type="match status" value="1"/>
</dbReference>